<dbReference type="InterPro" id="IPR020845">
    <property type="entry name" value="AMP-binding_CS"/>
</dbReference>
<dbReference type="InterPro" id="IPR045851">
    <property type="entry name" value="AMP-bd_C_sf"/>
</dbReference>
<dbReference type="InterPro" id="IPR025110">
    <property type="entry name" value="AMP-bd_C"/>
</dbReference>
<accession>A0ABV8U8B6</accession>
<dbReference type="PANTHER" id="PTHR43201">
    <property type="entry name" value="ACYL-COA SYNTHETASE"/>
    <property type="match status" value="1"/>
</dbReference>
<dbReference type="InterPro" id="IPR042099">
    <property type="entry name" value="ANL_N_sf"/>
</dbReference>
<dbReference type="EMBL" id="JBHSCR010000003">
    <property type="protein sequence ID" value="MFC4347099.1"/>
    <property type="molecule type" value="Genomic_DNA"/>
</dbReference>
<comment type="similarity">
    <text evidence="1">Belongs to the ATP-dependent AMP-binding enzyme family.</text>
</comment>
<sequence>MDYVRFHAQLHGKKLAVHDLVSNRSWTYAQFDGFIAGVTGYLAAKGVGEGDRVACLSKNCADIIALHLACARLGALFVPLNWRLSEAEIAALIEDCEPSVIFGDELAEELGVDAEDISQLEQKGEKASQGAGCVGAGNLPSLMLYTSGTTGLPKGVMLSENNLTETAINFSLLGEVDADSSFLCESPMFHIIGMVTSVRPAFLMGGTVVVSDRFIPEKTLDKLSDPDLKITHYFCVPQMAVALRAAENFDPDRLRNMKAIFTGGAPHPEAQIREWLQDDIPIVDGYGMSEAGTVFGMPLDKNLIDRKAGCVGIGTPRLQARLVDAEGNLVAPGEAGELQLKGPNITCGYWRREADFEATLTPDGWFRTGDILTQDADGFYKVTDRKKDMFISGGENVYPAEVEALLIKYPGIAELAVAGVPDDRWGEVGCLFYVPKAGELALADIEKFLDGKLARYKVPKRMLAIKELPRNGVGKVLKHELRRMAAD</sequence>
<dbReference type="PROSITE" id="PS00455">
    <property type="entry name" value="AMP_BINDING"/>
    <property type="match status" value="1"/>
</dbReference>
<gene>
    <name evidence="5" type="ORF">ACFO5Q_04515</name>
</gene>
<evidence type="ECO:0000313" key="5">
    <source>
        <dbReference type="EMBL" id="MFC4347099.1"/>
    </source>
</evidence>
<feature type="domain" description="AMP-dependent synthetase/ligase" evidence="3">
    <location>
        <begin position="7"/>
        <end position="350"/>
    </location>
</feature>
<reference evidence="6" key="1">
    <citation type="journal article" date="2019" name="Int. J. Syst. Evol. Microbiol.">
        <title>The Global Catalogue of Microorganisms (GCM) 10K type strain sequencing project: providing services to taxonomists for standard genome sequencing and annotation.</title>
        <authorList>
            <consortium name="The Broad Institute Genomics Platform"/>
            <consortium name="The Broad Institute Genome Sequencing Center for Infectious Disease"/>
            <person name="Wu L."/>
            <person name="Ma J."/>
        </authorList>
    </citation>
    <scope>NUCLEOTIDE SEQUENCE [LARGE SCALE GENOMIC DNA]</scope>
    <source>
        <strain evidence="6">CGMCC 1.15304</strain>
    </source>
</reference>
<dbReference type="Gene3D" id="3.40.50.12780">
    <property type="entry name" value="N-terminal domain of ligase-like"/>
    <property type="match status" value="1"/>
</dbReference>
<evidence type="ECO:0000256" key="2">
    <source>
        <dbReference type="ARBA" id="ARBA00022598"/>
    </source>
</evidence>
<organism evidence="5 6">
    <name type="scientific">Kordiimonas lipolytica</name>
    <dbReference type="NCBI Taxonomy" id="1662421"/>
    <lineage>
        <taxon>Bacteria</taxon>
        <taxon>Pseudomonadati</taxon>
        <taxon>Pseudomonadota</taxon>
        <taxon>Alphaproteobacteria</taxon>
        <taxon>Kordiimonadales</taxon>
        <taxon>Kordiimonadaceae</taxon>
        <taxon>Kordiimonas</taxon>
    </lineage>
</organism>
<protein>
    <submittedName>
        <fullName evidence="5">AMP-binding protein</fullName>
    </submittedName>
</protein>
<comment type="caution">
    <text evidence="5">The sequence shown here is derived from an EMBL/GenBank/DDBJ whole genome shotgun (WGS) entry which is preliminary data.</text>
</comment>
<dbReference type="Pfam" id="PF00501">
    <property type="entry name" value="AMP-binding"/>
    <property type="match status" value="1"/>
</dbReference>
<feature type="domain" description="AMP-binding enzyme C-terminal" evidence="4">
    <location>
        <begin position="401"/>
        <end position="475"/>
    </location>
</feature>
<evidence type="ECO:0000256" key="1">
    <source>
        <dbReference type="ARBA" id="ARBA00006432"/>
    </source>
</evidence>
<dbReference type="InterPro" id="IPR000873">
    <property type="entry name" value="AMP-dep_synth/lig_dom"/>
</dbReference>
<proteinExistence type="inferred from homology"/>
<dbReference type="RefSeq" id="WP_068151242.1">
    <property type="nucleotide sequence ID" value="NZ_JBHSCR010000003.1"/>
</dbReference>
<keyword evidence="2" id="KW-0436">Ligase</keyword>
<evidence type="ECO:0000259" key="3">
    <source>
        <dbReference type="Pfam" id="PF00501"/>
    </source>
</evidence>
<dbReference type="SUPFAM" id="SSF56801">
    <property type="entry name" value="Acetyl-CoA synthetase-like"/>
    <property type="match status" value="1"/>
</dbReference>
<evidence type="ECO:0000313" key="6">
    <source>
        <dbReference type="Proteomes" id="UP001595776"/>
    </source>
</evidence>
<evidence type="ECO:0000259" key="4">
    <source>
        <dbReference type="Pfam" id="PF13193"/>
    </source>
</evidence>
<dbReference type="Pfam" id="PF13193">
    <property type="entry name" value="AMP-binding_C"/>
    <property type="match status" value="1"/>
</dbReference>
<dbReference type="Gene3D" id="3.30.300.30">
    <property type="match status" value="1"/>
</dbReference>
<dbReference type="PANTHER" id="PTHR43201:SF5">
    <property type="entry name" value="MEDIUM-CHAIN ACYL-COA LIGASE ACSF2, MITOCHONDRIAL"/>
    <property type="match status" value="1"/>
</dbReference>
<keyword evidence="6" id="KW-1185">Reference proteome</keyword>
<dbReference type="Proteomes" id="UP001595776">
    <property type="component" value="Unassembled WGS sequence"/>
</dbReference>
<name>A0ABV8U8B6_9PROT</name>